<dbReference type="SUPFAM" id="SSF103473">
    <property type="entry name" value="MFS general substrate transporter"/>
    <property type="match status" value="1"/>
</dbReference>
<evidence type="ECO:0000256" key="1">
    <source>
        <dbReference type="ARBA" id="ARBA00004141"/>
    </source>
</evidence>
<accession>A0A165XZH3</accession>
<feature type="transmembrane region" description="Helical" evidence="6">
    <location>
        <begin position="67"/>
        <end position="90"/>
    </location>
</feature>
<dbReference type="CDD" id="cd17323">
    <property type="entry name" value="MFS_Tpo1_MDR_like"/>
    <property type="match status" value="1"/>
</dbReference>
<evidence type="ECO:0000256" key="2">
    <source>
        <dbReference type="ARBA" id="ARBA00022692"/>
    </source>
</evidence>
<gene>
    <name evidence="8" type="ORF">SISSUDRAFT_1011660</name>
</gene>
<dbReference type="EMBL" id="KV428302">
    <property type="protein sequence ID" value="KZT32715.1"/>
    <property type="molecule type" value="Genomic_DNA"/>
</dbReference>
<dbReference type="Gene3D" id="1.20.1250.20">
    <property type="entry name" value="MFS general substrate transporter like domains"/>
    <property type="match status" value="1"/>
</dbReference>
<feature type="transmembrane region" description="Helical" evidence="6">
    <location>
        <begin position="411"/>
        <end position="434"/>
    </location>
</feature>
<organism evidence="8 9">
    <name type="scientific">Sistotremastrum suecicum HHB10207 ss-3</name>
    <dbReference type="NCBI Taxonomy" id="1314776"/>
    <lineage>
        <taxon>Eukaryota</taxon>
        <taxon>Fungi</taxon>
        <taxon>Dikarya</taxon>
        <taxon>Basidiomycota</taxon>
        <taxon>Agaricomycotina</taxon>
        <taxon>Agaricomycetes</taxon>
        <taxon>Sistotremastrales</taxon>
        <taxon>Sistotremastraceae</taxon>
        <taxon>Sistotremastrum</taxon>
    </lineage>
</organism>
<feature type="transmembrane region" description="Helical" evidence="6">
    <location>
        <begin position="159"/>
        <end position="180"/>
    </location>
</feature>
<keyword evidence="4 6" id="KW-0472">Membrane</keyword>
<feature type="transmembrane region" description="Helical" evidence="6">
    <location>
        <begin position="135"/>
        <end position="153"/>
    </location>
</feature>
<evidence type="ECO:0000259" key="7">
    <source>
        <dbReference type="PROSITE" id="PS50850"/>
    </source>
</evidence>
<dbReference type="InterPro" id="IPR011701">
    <property type="entry name" value="MFS"/>
</dbReference>
<dbReference type="Pfam" id="PF07690">
    <property type="entry name" value="MFS_1"/>
    <property type="match status" value="1"/>
</dbReference>
<sequence length="508" mass="55283">MTTKASEANSFRTQLELQRSPGTDTPLSDRTLPGHIELVIGSPDAKDKEVTLGPSENPHKFSTVKKWIILGVICTAATCAACDTTVAGFTETGLQASFGVSHQVAILSISMSIFGLGVGPLLLGPLSEFFGRSNIYVISYVILFALSWGVPFSPNIGKFTHLVMRFLCGFAGSAFMSVAGGSVSDLFEDHEISLPMAVYTLSPFLGPALGPVMSGFINQHLDWRWTYFVLLIWKFVEIIALVLLVPETYEPVLCLRKAARLRKVTGDLGYYAPLETRHESIKEAVFVSCYRPFQILLLEPMALCLDLWSAFILGILYLAFQAFPIIFEDIHGFNIQETGLAFLGIGIGMVITLPTHGFFDRLQAKSTASHEGKLLPETRLIIGFAGAILVPISLAWLAFSTYPQVPWIVPILASVFFGAGFVFVYTAVFTYLVVAHRKFAASALAGNSFTRCTFAAVFPIVAKPLFDKLGTVGALGLLAGLSALMAPFPFIFYVIGARLRKASKFATI</sequence>
<feature type="transmembrane region" description="Helical" evidence="6">
    <location>
        <begin position="441"/>
        <end position="462"/>
    </location>
</feature>
<dbReference type="Proteomes" id="UP000076798">
    <property type="component" value="Unassembled WGS sequence"/>
</dbReference>
<reference evidence="8 9" key="1">
    <citation type="journal article" date="2016" name="Mol. Biol. Evol.">
        <title>Comparative Genomics of Early-Diverging Mushroom-Forming Fungi Provides Insights into the Origins of Lignocellulose Decay Capabilities.</title>
        <authorList>
            <person name="Nagy L.G."/>
            <person name="Riley R."/>
            <person name="Tritt A."/>
            <person name="Adam C."/>
            <person name="Daum C."/>
            <person name="Floudas D."/>
            <person name="Sun H."/>
            <person name="Yadav J.S."/>
            <person name="Pangilinan J."/>
            <person name="Larsson K.H."/>
            <person name="Matsuura K."/>
            <person name="Barry K."/>
            <person name="Labutti K."/>
            <person name="Kuo R."/>
            <person name="Ohm R.A."/>
            <person name="Bhattacharya S.S."/>
            <person name="Shirouzu T."/>
            <person name="Yoshinaga Y."/>
            <person name="Martin F.M."/>
            <person name="Grigoriev I.V."/>
            <person name="Hibbett D.S."/>
        </authorList>
    </citation>
    <scope>NUCLEOTIDE SEQUENCE [LARGE SCALE GENOMIC DNA]</scope>
    <source>
        <strain evidence="8 9">HHB10207 ss-3</strain>
    </source>
</reference>
<feature type="transmembrane region" description="Helical" evidence="6">
    <location>
        <begin position="192"/>
        <end position="213"/>
    </location>
</feature>
<dbReference type="GO" id="GO:0022857">
    <property type="term" value="F:transmembrane transporter activity"/>
    <property type="evidence" value="ECO:0007669"/>
    <property type="project" value="InterPro"/>
</dbReference>
<feature type="region of interest" description="Disordered" evidence="5">
    <location>
        <begin position="1"/>
        <end position="29"/>
    </location>
</feature>
<comment type="subcellular location">
    <subcellularLocation>
        <location evidence="1">Membrane</location>
        <topology evidence="1">Multi-pass membrane protein</topology>
    </subcellularLocation>
</comment>
<feature type="transmembrane region" description="Helical" evidence="6">
    <location>
        <begin position="380"/>
        <end position="399"/>
    </location>
</feature>
<dbReference type="GO" id="GO:0005886">
    <property type="term" value="C:plasma membrane"/>
    <property type="evidence" value="ECO:0007669"/>
    <property type="project" value="TreeGrafter"/>
</dbReference>
<protein>
    <submittedName>
        <fullName evidence="8">MFS general substrate transporter</fullName>
    </submittedName>
</protein>
<dbReference type="FunFam" id="1.20.1250.20:FF:000082">
    <property type="entry name" value="MFS multidrug transporter, putative"/>
    <property type="match status" value="1"/>
</dbReference>
<dbReference type="PROSITE" id="PS50850">
    <property type="entry name" value="MFS"/>
    <property type="match status" value="1"/>
</dbReference>
<evidence type="ECO:0000313" key="9">
    <source>
        <dbReference type="Proteomes" id="UP000076798"/>
    </source>
</evidence>
<evidence type="ECO:0000313" key="8">
    <source>
        <dbReference type="EMBL" id="KZT32715.1"/>
    </source>
</evidence>
<dbReference type="AlphaFoldDB" id="A0A165XZH3"/>
<name>A0A165XZH3_9AGAM</name>
<feature type="domain" description="Major facilitator superfamily (MFS) profile" evidence="7">
    <location>
        <begin position="69"/>
        <end position="498"/>
    </location>
</feature>
<proteinExistence type="predicted"/>
<feature type="transmembrane region" description="Helical" evidence="6">
    <location>
        <begin position="102"/>
        <end position="123"/>
    </location>
</feature>
<evidence type="ECO:0000256" key="3">
    <source>
        <dbReference type="ARBA" id="ARBA00022989"/>
    </source>
</evidence>
<evidence type="ECO:0000256" key="5">
    <source>
        <dbReference type="SAM" id="MobiDB-lite"/>
    </source>
</evidence>
<feature type="transmembrane region" description="Helical" evidence="6">
    <location>
        <begin position="225"/>
        <end position="246"/>
    </location>
</feature>
<feature type="transmembrane region" description="Helical" evidence="6">
    <location>
        <begin position="339"/>
        <end position="359"/>
    </location>
</feature>
<dbReference type="OrthoDB" id="3561359at2759"/>
<feature type="transmembrane region" description="Helical" evidence="6">
    <location>
        <begin position="307"/>
        <end position="327"/>
    </location>
</feature>
<dbReference type="InterPro" id="IPR020846">
    <property type="entry name" value="MFS_dom"/>
</dbReference>
<evidence type="ECO:0000256" key="4">
    <source>
        <dbReference type="ARBA" id="ARBA00023136"/>
    </source>
</evidence>
<dbReference type="STRING" id="1314776.A0A165XZH3"/>
<feature type="compositionally biased region" description="Polar residues" evidence="5">
    <location>
        <begin position="1"/>
        <end position="28"/>
    </location>
</feature>
<feature type="transmembrane region" description="Helical" evidence="6">
    <location>
        <begin position="474"/>
        <end position="495"/>
    </location>
</feature>
<evidence type="ECO:0000256" key="6">
    <source>
        <dbReference type="SAM" id="Phobius"/>
    </source>
</evidence>
<keyword evidence="9" id="KW-1185">Reference proteome</keyword>
<dbReference type="InterPro" id="IPR036259">
    <property type="entry name" value="MFS_trans_sf"/>
</dbReference>
<dbReference type="PANTHER" id="PTHR23502">
    <property type="entry name" value="MAJOR FACILITATOR SUPERFAMILY"/>
    <property type="match status" value="1"/>
</dbReference>
<dbReference type="PANTHER" id="PTHR23502:SF7">
    <property type="entry name" value="DRUG_PROTON ANTIPORTER YHK8-RELATED"/>
    <property type="match status" value="1"/>
</dbReference>
<keyword evidence="2 6" id="KW-0812">Transmembrane</keyword>
<keyword evidence="3 6" id="KW-1133">Transmembrane helix</keyword>